<dbReference type="Proteomes" id="UP000651010">
    <property type="component" value="Unassembled WGS sequence"/>
</dbReference>
<feature type="transmembrane region" description="Helical" evidence="1">
    <location>
        <begin position="87"/>
        <end position="112"/>
    </location>
</feature>
<gene>
    <name evidence="2" type="ORF">IGX34_11805</name>
</gene>
<protein>
    <submittedName>
        <fullName evidence="2">Uncharacterized protein</fullName>
    </submittedName>
</protein>
<feature type="transmembrane region" description="Helical" evidence="1">
    <location>
        <begin position="200"/>
        <end position="221"/>
    </location>
</feature>
<reference evidence="2 3" key="1">
    <citation type="submission" date="2020-09" db="EMBL/GenBank/DDBJ databases">
        <title>Dyella sp. 7MK23 isolated from forest soil.</title>
        <authorList>
            <person name="Fu J."/>
        </authorList>
    </citation>
    <scope>NUCLEOTIDE SEQUENCE [LARGE SCALE GENOMIC DNA]</scope>
    <source>
        <strain evidence="2 3">7MK23</strain>
    </source>
</reference>
<feature type="transmembrane region" description="Helical" evidence="1">
    <location>
        <begin position="124"/>
        <end position="142"/>
    </location>
</feature>
<accession>A0ABR9GAN1</accession>
<evidence type="ECO:0000313" key="3">
    <source>
        <dbReference type="Proteomes" id="UP000651010"/>
    </source>
</evidence>
<proteinExistence type="predicted"/>
<evidence type="ECO:0000313" key="2">
    <source>
        <dbReference type="EMBL" id="MBE1161076.1"/>
    </source>
</evidence>
<evidence type="ECO:0000256" key="1">
    <source>
        <dbReference type="SAM" id="Phobius"/>
    </source>
</evidence>
<name>A0ABR9GAN1_9GAMM</name>
<feature type="transmembrane region" description="Helical" evidence="1">
    <location>
        <begin position="227"/>
        <end position="249"/>
    </location>
</feature>
<comment type="caution">
    <text evidence="2">The sequence shown here is derived from an EMBL/GenBank/DDBJ whole genome shotgun (WGS) entry which is preliminary data.</text>
</comment>
<organism evidence="2 3">
    <name type="scientific">Dyella acidiphila</name>
    <dbReference type="NCBI Taxonomy" id="2775866"/>
    <lineage>
        <taxon>Bacteria</taxon>
        <taxon>Pseudomonadati</taxon>
        <taxon>Pseudomonadota</taxon>
        <taxon>Gammaproteobacteria</taxon>
        <taxon>Lysobacterales</taxon>
        <taxon>Rhodanobacteraceae</taxon>
        <taxon>Dyella</taxon>
    </lineage>
</organism>
<dbReference type="RefSeq" id="WP_192555924.1">
    <property type="nucleotide sequence ID" value="NZ_JACZZA010000006.1"/>
</dbReference>
<keyword evidence="1" id="KW-0812">Transmembrane</keyword>
<keyword evidence="1" id="KW-0472">Membrane</keyword>
<keyword evidence="3" id="KW-1185">Reference proteome</keyword>
<feature type="transmembrane region" description="Helical" evidence="1">
    <location>
        <begin position="162"/>
        <end position="188"/>
    </location>
</feature>
<dbReference type="EMBL" id="JACZZA010000006">
    <property type="protein sequence ID" value="MBE1161076.1"/>
    <property type="molecule type" value="Genomic_DNA"/>
</dbReference>
<feature type="transmembrane region" description="Helical" evidence="1">
    <location>
        <begin position="12"/>
        <end position="34"/>
    </location>
</feature>
<sequence length="252" mass="27977">MTETRHSAARGEMIRFIAATAMMVLIAHAVAYFTHEYSHAFTAWLLGYKQDPLALNYGEASTANILFQQDIDENVDYDPIFAGQHGWSAALIALVGPGVGNGVLYFVCLWLFRAALSRNHRRTAMFLFWLALMCAGNVWSYAPTRVITTHADMALAAKGLGISTWLLFPWVTAAAVWIAWSFFFRLFAQARQTLFHEPDRLVLVSALVAYFYFGFFGGGGISGHYGAVPALFSTVSLLVLLPLSCLFCIRKL</sequence>
<keyword evidence="1" id="KW-1133">Transmembrane helix</keyword>